<keyword evidence="7" id="KW-0460">Magnesium</keyword>
<feature type="region of interest" description="Disordered" evidence="12">
    <location>
        <begin position="141"/>
        <end position="180"/>
    </location>
</feature>
<evidence type="ECO:0000256" key="8">
    <source>
        <dbReference type="ARBA" id="ARBA00023015"/>
    </source>
</evidence>
<dbReference type="PROSITE" id="PS51294">
    <property type="entry name" value="HTH_MYB"/>
    <property type="match status" value="1"/>
</dbReference>
<feature type="compositionally biased region" description="Basic and acidic residues" evidence="12">
    <location>
        <begin position="354"/>
        <end position="383"/>
    </location>
</feature>
<evidence type="ECO:0000313" key="17">
    <source>
        <dbReference type="Proteomes" id="UP000824890"/>
    </source>
</evidence>
<evidence type="ECO:0000256" key="2">
    <source>
        <dbReference type="ARBA" id="ARBA00004123"/>
    </source>
</evidence>
<dbReference type="InterPro" id="IPR036649">
    <property type="entry name" value="Pyrophosphatase_sf"/>
</dbReference>
<evidence type="ECO:0000256" key="10">
    <source>
        <dbReference type="ARBA" id="ARBA00023242"/>
    </source>
</evidence>
<evidence type="ECO:0000259" key="15">
    <source>
        <dbReference type="PROSITE" id="PS51294"/>
    </source>
</evidence>
<dbReference type="InterPro" id="IPR006447">
    <property type="entry name" value="Myb_dom_plants"/>
</dbReference>
<evidence type="ECO:0000256" key="12">
    <source>
        <dbReference type="SAM" id="MobiDB-lite"/>
    </source>
</evidence>
<dbReference type="PANTHER" id="PTHR10286">
    <property type="entry name" value="INORGANIC PYROPHOSPHATASE"/>
    <property type="match status" value="1"/>
</dbReference>
<evidence type="ECO:0000256" key="5">
    <source>
        <dbReference type="ARBA" id="ARBA00022723"/>
    </source>
</evidence>
<feature type="compositionally biased region" description="Basic and acidic residues" evidence="12">
    <location>
        <begin position="426"/>
        <end position="444"/>
    </location>
</feature>
<feature type="domain" description="Myb-like" evidence="13">
    <location>
        <begin position="71"/>
        <end position="121"/>
    </location>
</feature>
<sequence>MVLLQAELCFFYSPISASSFQVLSSSIESLTEFKSKNLVGEDLKLCLLKGLVMETNSSGEDLVVKTRKPYTITKQRERWTEEEHNRFLDALRLYGRAWQKIEEHVATKTAVQIRSHAQKFFSKVEKEAEAKGVPVAQALDIAIPPPRPKRKPNNPYPRKTGTGSLPISKTGLNDGKESLGSAKVSLPETTNEDNCSDCLTHQHLSAASNASTFREFLPSREQEQGNNKESNYSDLNIEAGGPHTYPTPIPLLVPLGTRSLSHAPTSQPDENSHQSFPEHIMSTLLQTPALYTAASFASTFGGGPQGNLAAMAAATVAAASAWWAANGMLPLCAPPFSSGNPPTTYEVNALTKTVDQEHSEASKARSSLESEETRNGSKPDCHHHTCAATETDAKGSDGARDRKQVDRSSCGSNTPSSSDDVEADALVERQENGGKNDEEVKEVDGDTTNNPQTSESNARRSRISSSILADPWKAVSDEGRIAFRALFAREVLPQSFTYQREEGQQQRYPMELDLNSTADDQEENRNIAFLGASKQQLSRGRTGFKPYKRCSMEAKEGRVINNTNPIISVEQKDPKRIRSQHVRHDDQQMSEETYEETMESNESPRPAPKLNERILSTLSKRSVAAHPWHDLEIGPEAPLVFNVSFTGQVVEITKGSKVKYELDKKTGLIKVDRILYSSVVYPHNYGFIPRTLCEDNDPLDVLVLMQEPVLPGCFLRARAIGLMPMIDQGEMDDKIIAVCADDPEYKHFTDIKQLAPHRLSEIRRFFEDYKKNEHKEVAVNDFLPSEKAHEAIQYSMDLYAEYILHSLRR</sequence>
<feature type="domain" description="HTH myb-type" evidence="15">
    <location>
        <begin position="71"/>
        <end position="125"/>
    </location>
</feature>
<feature type="compositionally biased region" description="Basic and acidic residues" evidence="12">
    <location>
        <begin position="391"/>
        <end position="406"/>
    </location>
</feature>
<feature type="region of interest" description="Disordered" evidence="12">
    <location>
        <begin position="354"/>
        <end position="464"/>
    </location>
</feature>
<evidence type="ECO:0000256" key="4">
    <source>
        <dbReference type="ARBA" id="ARBA00012146"/>
    </source>
</evidence>
<comment type="caution">
    <text evidence="16">The sequence shown here is derived from an EMBL/GenBank/DDBJ whole genome shotgun (WGS) entry which is preliminary data.</text>
</comment>
<feature type="compositionally biased region" description="Acidic residues" evidence="12">
    <location>
        <begin position="588"/>
        <end position="599"/>
    </location>
</feature>
<proteinExistence type="inferred from homology"/>
<dbReference type="Gene3D" id="1.10.10.60">
    <property type="entry name" value="Homeodomain-like"/>
    <property type="match status" value="1"/>
</dbReference>
<dbReference type="SUPFAM" id="SSF46689">
    <property type="entry name" value="Homeodomain-like"/>
    <property type="match status" value="1"/>
</dbReference>
<dbReference type="Pfam" id="PF00249">
    <property type="entry name" value="Myb_DNA-binding"/>
    <property type="match status" value="1"/>
</dbReference>
<dbReference type="PROSITE" id="PS51293">
    <property type="entry name" value="SANT"/>
    <property type="match status" value="1"/>
</dbReference>
<accession>A0ABQ7ZPF2</accession>
<evidence type="ECO:0000256" key="1">
    <source>
        <dbReference type="ARBA" id="ARBA00001946"/>
    </source>
</evidence>
<dbReference type="CDD" id="cd00412">
    <property type="entry name" value="pyrophosphatase"/>
    <property type="match status" value="1"/>
</dbReference>
<dbReference type="InterPro" id="IPR001005">
    <property type="entry name" value="SANT/Myb"/>
</dbReference>
<feature type="compositionally biased region" description="Basic and acidic residues" evidence="12">
    <location>
        <begin position="576"/>
        <end position="587"/>
    </location>
</feature>
<evidence type="ECO:0000313" key="16">
    <source>
        <dbReference type="EMBL" id="KAH0881875.1"/>
    </source>
</evidence>
<feature type="compositionally biased region" description="Polar residues" evidence="12">
    <location>
        <begin position="407"/>
        <end position="418"/>
    </location>
</feature>
<comment type="cofactor">
    <cofactor evidence="1">
        <name>Mg(2+)</name>
        <dbReference type="ChEBI" id="CHEBI:18420"/>
    </cofactor>
</comment>
<evidence type="ECO:0000256" key="9">
    <source>
        <dbReference type="ARBA" id="ARBA00023163"/>
    </source>
</evidence>
<comment type="subcellular location">
    <subcellularLocation>
        <location evidence="2">Nucleus</location>
    </subcellularLocation>
</comment>
<reference evidence="16 17" key="1">
    <citation type="submission" date="2021-05" db="EMBL/GenBank/DDBJ databases">
        <title>Genome Assembly of Synthetic Allotetraploid Brassica napus Reveals Homoeologous Exchanges between Subgenomes.</title>
        <authorList>
            <person name="Davis J.T."/>
        </authorList>
    </citation>
    <scope>NUCLEOTIDE SEQUENCE [LARGE SCALE GENOMIC DNA]</scope>
    <source>
        <strain evidence="17">cv. Da-Ae</strain>
        <tissue evidence="16">Seedling</tissue>
    </source>
</reference>
<dbReference type="SMART" id="SM00717">
    <property type="entry name" value="SANT"/>
    <property type="match status" value="1"/>
</dbReference>
<gene>
    <name evidence="16" type="ORF">HID58_057971</name>
</gene>
<dbReference type="InterPro" id="IPR009057">
    <property type="entry name" value="Homeodomain-like_sf"/>
</dbReference>
<dbReference type="InterPro" id="IPR008162">
    <property type="entry name" value="Pyrophosphatase"/>
</dbReference>
<dbReference type="EMBL" id="JAGKQM010000014">
    <property type="protein sequence ID" value="KAH0881875.1"/>
    <property type="molecule type" value="Genomic_DNA"/>
</dbReference>
<dbReference type="Pfam" id="PF00719">
    <property type="entry name" value="Pyrophosphatase"/>
    <property type="match status" value="1"/>
</dbReference>
<dbReference type="InterPro" id="IPR017884">
    <property type="entry name" value="SANT_dom"/>
</dbReference>
<keyword evidence="17" id="KW-1185">Reference proteome</keyword>
<evidence type="ECO:0000259" key="14">
    <source>
        <dbReference type="PROSITE" id="PS51293"/>
    </source>
</evidence>
<evidence type="ECO:0000256" key="7">
    <source>
        <dbReference type="ARBA" id="ARBA00022842"/>
    </source>
</evidence>
<feature type="domain" description="SANT" evidence="14">
    <location>
        <begin position="74"/>
        <end position="125"/>
    </location>
</feature>
<dbReference type="PROSITE" id="PS50090">
    <property type="entry name" value="MYB_LIKE"/>
    <property type="match status" value="1"/>
</dbReference>
<evidence type="ECO:0000256" key="6">
    <source>
        <dbReference type="ARBA" id="ARBA00022801"/>
    </source>
</evidence>
<feature type="compositionally biased region" description="Polar residues" evidence="12">
    <location>
        <begin position="161"/>
        <end position="171"/>
    </location>
</feature>
<dbReference type="PROSITE" id="PS00387">
    <property type="entry name" value="PPASE"/>
    <property type="match status" value="1"/>
</dbReference>
<name>A0ABQ7ZPF2_BRANA</name>
<evidence type="ECO:0000256" key="3">
    <source>
        <dbReference type="ARBA" id="ARBA00006220"/>
    </source>
</evidence>
<dbReference type="Proteomes" id="UP000824890">
    <property type="component" value="Unassembled WGS sequence"/>
</dbReference>
<dbReference type="HAMAP" id="MF_00209">
    <property type="entry name" value="Inorganic_PPase"/>
    <property type="match status" value="1"/>
</dbReference>
<dbReference type="InterPro" id="IPR017930">
    <property type="entry name" value="Myb_dom"/>
</dbReference>
<dbReference type="NCBIfam" id="TIGR01557">
    <property type="entry name" value="myb_SHAQKYF"/>
    <property type="match status" value="1"/>
</dbReference>
<keyword evidence="9" id="KW-0804">Transcription</keyword>
<evidence type="ECO:0000256" key="11">
    <source>
        <dbReference type="ARBA" id="ARBA00047820"/>
    </source>
</evidence>
<keyword evidence="8" id="KW-0805">Transcription regulation</keyword>
<dbReference type="CDD" id="cd00167">
    <property type="entry name" value="SANT"/>
    <property type="match status" value="1"/>
</dbReference>
<dbReference type="SUPFAM" id="SSF50324">
    <property type="entry name" value="Inorganic pyrophosphatase"/>
    <property type="match status" value="1"/>
</dbReference>
<keyword evidence="5" id="KW-0479">Metal-binding</keyword>
<protein>
    <recommendedName>
        <fullName evidence="4">inorganic diphosphatase</fullName>
        <ecNumber evidence="4">3.6.1.1</ecNumber>
    </recommendedName>
</protein>
<comment type="similarity">
    <text evidence="3">Belongs to the PPase family.</text>
</comment>
<organism evidence="16 17">
    <name type="scientific">Brassica napus</name>
    <name type="common">Rape</name>
    <dbReference type="NCBI Taxonomy" id="3708"/>
    <lineage>
        <taxon>Eukaryota</taxon>
        <taxon>Viridiplantae</taxon>
        <taxon>Streptophyta</taxon>
        <taxon>Embryophyta</taxon>
        <taxon>Tracheophyta</taxon>
        <taxon>Spermatophyta</taxon>
        <taxon>Magnoliopsida</taxon>
        <taxon>eudicotyledons</taxon>
        <taxon>Gunneridae</taxon>
        <taxon>Pentapetalae</taxon>
        <taxon>rosids</taxon>
        <taxon>malvids</taxon>
        <taxon>Brassicales</taxon>
        <taxon>Brassicaceae</taxon>
        <taxon>Brassiceae</taxon>
        <taxon>Brassica</taxon>
    </lineage>
</organism>
<keyword evidence="6" id="KW-0378">Hydrolase</keyword>
<comment type="catalytic activity">
    <reaction evidence="11">
        <text>diphosphate + H2O = 2 phosphate + H(+)</text>
        <dbReference type="Rhea" id="RHEA:24576"/>
        <dbReference type="ChEBI" id="CHEBI:15377"/>
        <dbReference type="ChEBI" id="CHEBI:15378"/>
        <dbReference type="ChEBI" id="CHEBI:33019"/>
        <dbReference type="ChEBI" id="CHEBI:43474"/>
        <dbReference type="EC" id="3.6.1.1"/>
    </reaction>
</comment>
<dbReference type="EC" id="3.6.1.1" evidence="4"/>
<feature type="region of interest" description="Disordered" evidence="12">
    <location>
        <begin position="576"/>
        <end position="608"/>
    </location>
</feature>
<feature type="compositionally biased region" description="Polar residues" evidence="12">
    <location>
        <begin position="446"/>
        <end position="456"/>
    </location>
</feature>
<keyword evidence="10" id="KW-0539">Nucleus</keyword>
<dbReference type="Gene3D" id="3.90.80.10">
    <property type="entry name" value="Inorganic pyrophosphatase"/>
    <property type="match status" value="1"/>
</dbReference>
<evidence type="ECO:0000259" key="13">
    <source>
        <dbReference type="PROSITE" id="PS50090"/>
    </source>
</evidence>